<dbReference type="EMBL" id="DVGA01000114">
    <property type="protein sequence ID" value="HIQ79606.1"/>
    <property type="molecule type" value="Genomic_DNA"/>
</dbReference>
<reference evidence="2" key="2">
    <citation type="journal article" date="2021" name="PeerJ">
        <title>Extensive microbial diversity within the chicken gut microbiome revealed by metagenomics and culture.</title>
        <authorList>
            <person name="Gilroy R."/>
            <person name="Ravi A."/>
            <person name="Getino M."/>
            <person name="Pursley I."/>
            <person name="Horton D.L."/>
            <person name="Alikhan N.F."/>
            <person name="Baker D."/>
            <person name="Gharbi K."/>
            <person name="Hall N."/>
            <person name="Watson M."/>
            <person name="Adriaenssens E.M."/>
            <person name="Foster-Nyarko E."/>
            <person name="Jarju S."/>
            <person name="Secka A."/>
            <person name="Antonio M."/>
            <person name="Oren A."/>
            <person name="Chaudhuri R.R."/>
            <person name="La Ragione R."/>
            <person name="Hildebrand F."/>
            <person name="Pallen M.J."/>
        </authorList>
    </citation>
    <scope>NUCLEOTIDE SEQUENCE</scope>
    <source>
        <strain evidence="2">ChiBcolR7-354</strain>
    </source>
</reference>
<proteinExistence type="predicted"/>
<evidence type="ECO:0008006" key="4">
    <source>
        <dbReference type="Google" id="ProtNLM"/>
    </source>
</evidence>
<dbReference type="InterPro" id="IPR029064">
    <property type="entry name" value="Ribosomal_eL30-like_sf"/>
</dbReference>
<feature type="compositionally biased region" description="Basic and acidic residues" evidence="1">
    <location>
        <begin position="94"/>
        <end position="111"/>
    </location>
</feature>
<dbReference type="Gene3D" id="3.30.1330.30">
    <property type="match status" value="1"/>
</dbReference>
<accession>A0A9D0ZHN8</accession>
<protein>
    <recommendedName>
        <fullName evidence="4">Ribosomal protein L7Ae/L30e/S12e/Gadd45 domain-containing protein</fullName>
    </recommendedName>
</protein>
<organism evidence="2 3">
    <name type="scientific">Candidatus Scatomorpha intestinavium</name>
    <dbReference type="NCBI Taxonomy" id="2840922"/>
    <lineage>
        <taxon>Bacteria</taxon>
        <taxon>Bacillati</taxon>
        <taxon>Bacillota</taxon>
        <taxon>Clostridia</taxon>
        <taxon>Eubacteriales</taxon>
        <taxon>Candidatus Scatomorpha</taxon>
    </lineage>
</organism>
<dbReference type="Proteomes" id="UP000824262">
    <property type="component" value="Unassembled WGS sequence"/>
</dbReference>
<evidence type="ECO:0000256" key="1">
    <source>
        <dbReference type="SAM" id="MobiDB-lite"/>
    </source>
</evidence>
<dbReference type="SUPFAM" id="SSF55315">
    <property type="entry name" value="L30e-like"/>
    <property type="match status" value="1"/>
</dbReference>
<comment type="caution">
    <text evidence="2">The sequence shown here is derived from an EMBL/GenBank/DDBJ whole genome shotgun (WGS) entry which is preliminary data.</text>
</comment>
<dbReference type="AlphaFoldDB" id="A0A9D0ZHN8"/>
<evidence type="ECO:0000313" key="2">
    <source>
        <dbReference type="EMBL" id="HIQ79606.1"/>
    </source>
</evidence>
<feature type="region of interest" description="Disordered" evidence="1">
    <location>
        <begin position="92"/>
        <end position="127"/>
    </location>
</feature>
<evidence type="ECO:0000313" key="3">
    <source>
        <dbReference type="Proteomes" id="UP000824262"/>
    </source>
</evidence>
<gene>
    <name evidence="2" type="ORF">IAB77_10165</name>
</gene>
<feature type="compositionally biased region" description="Basic residues" evidence="1">
    <location>
        <begin position="112"/>
        <end position="127"/>
    </location>
</feature>
<name>A0A9D0ZHN8_9FIRM</name>
<reference evidence="2" key="1">
    <citation type="submission" date="2020-10" db="EMBL/GenBank/DDBJ databases">
        <authorList>
            <person name="Gilroy R."/>
        </authorList>
    </citation>
    <scope>NUCLEOTIDE SEQUENCE</scope>
    <source>
        <strain evidence="2">ChiBcolR7-354</strain>
    </source>
</reference>
<sequence>MRRAGRLEIGEENTGAAVRRGSAKAVFLASDASENARKRAEGFLAGRRALLVTLPYSKEQLSERLGKSGCSMAACTDFGLAAAFLSALAEGEDGDRFSEPAQEMRRRADRAARRRDVKRKSGREHHE</sequence>